<dbReference type="AlphaFoldDB" id="A0A7K1UNG7"/>
<dbReference type="RefSeq" id="WP_157354643.1">
    <property type="nucleotide sequence ID" value="NZ_WRPP01000001.1"/>
</dbReference>
<comment type="caution">
    <text evidence="1">The sequence shown here is derived from an EMBL/GenBank/DDBJ whole genome shotgun (WGS) entry which is preliminary data.</text>
</comment>
<dbReference type="Gene3D" id="3.40.710.10">
    <property type="entry name" value="DD-peptidase/beta-lactamase superfamily"/>
    <property type="match status" value="1"/>
</dbReference>
<proteinExistence type="predicted"/>
<evidence type="ECO:0000313" key="1">
    <source>
        <dbReference type="EMBL" id="MVU75861.1"/>
    </source>
</evidence>
<dbReference type="EMBL" id="WRPP01000001">
    <property type="protein sequence ID" value="MVU75861.1"/>
    <property type="molecule type" value="Genomic_DNA"/>
</dbReference>
<accession>A0A7K1UNG7</accession>
<reference evidence="1 2" key="1">
    <citation type="submission" date="2019-12" db="EMBL/GenBank/DDBJ databases">
        <title>Nocardia sp. nov. ET3-3 isolated from soil.</title>
        <authorList>
            <person name="Kanchanasin P."/>
            <person name="Tanasupawat S."/>
            <person name="Yuki M."/>
            <person name="Kudo T."/>
        </authorList>
    </citation>
    <scope>NUCLEOTIDE SEQUENCE [LARGE SCALE GENOMIC DNA]</scope>
    <source>
        <strain evidence="1 2">ET3-3</strain>
    </source>
</reference>
<organism evidence="1 2">
    <name type="scientific">Nocardia terrae</name>
    <dbReference type="NCBI Taxonomy" id="2675851"/>
    <lineage>
        <taxon>Bacteria</taxon>
        <taxon>Bacillati</taxon>
        <taxon>Actinomycetota</taxon>
        <taxon>Actinomycetes</taxon>
        <taxon>Mycobacteriales</taxon>
        <taxon>Nocardiaceae</taxon>
        <taxon>Nocardia</taxon>
    </lineage>
</organism>
<sequence length="240" mass="24609">MLDDFAALRAQAHGKLGLALLPVGGNHPAVLGDWSSGVAWSTIKVPLAIAALRRHSDVSEQVGSAITASDNGAASALWQSLGTPQAAATAVEQVLHEAGDTTTDVADRHNPANADWASDSLAFGSTVWSLSDQVRFASRLPCLPQSASVLALMGKVVAEQSWGLGGFTGARFKGGWGPDDATGAYTERQFGLVRTHSGTLAVAVAALPDSGSFEDATLLVSRAVVVLAEHLGQLSGGTCP</sequence>
<name>A0A7K1UNG7_9NOCA</name>
<dbReference type="SUPFAM" id="SSF56601">
    <property type="entry name" value="beta-lactamase/transpeptidase-like"/>
    <property type="match status" value="1"/>
</dbReference>
<gene>
    <name evidence="1" type="ORF">GPX89_01210</name>
</gene>
<dbReference type="Proteomes" id="UP000466794">
    <property type="component" value="Unassembled WGS sequence"/>
</dbReference>
<evidence type="ECO:0008006" key="3">
    <source>
        <dbReference type="Google" id="ProtNLM"/>
    </source>
</evidence>
<protein>
    <recommendedName>
        <fullName evidence="3">Serine hydrolase</fullName>
    </recommendedName>
</protein>
<evidence type="ECO:0000313" key="2">
    <source>
        <dbReference type="Proteomes" id="UP000466794"/>
    </source>
</evidence>
<keyword evidence="2" id="KW-1185">Reference proteome</keyword>
<dbReference type="InterPro" id="IPR012338">
    <property type="entry name" value="Beta-lactam/transpept-like"/>
</dbReference>